<keyword evidence="1" id="KW-1133">Transmembrane helix</keyword>
<feature type="transmembrane region" description="Helical" evidence="1">
    <location>
        <begin position="55"/>
        <end position="79"/>
    </location>
</feature>
<name>A0ABX3MWE8_9RHOB</name>
<keyword evidence="1" id="KW-0472">Membrane</keyword>
<evidence type="ECO:0000256" key="1">
    <source>
        <dbReference type="SAM" id="Phobius"/>
    </source>
</evidence>
<sequence length="118" mass="12118">MSDLNGPAAGGGSGSTGIGAVLERLWADNTLRTEVGAGALLLPVMVAGHARMIDYLLYLLLALALFAGEAFRVSAAGLLGQIKPEGLAEAATLLRVAESGVWVLRAALIVLVFSVLVF</sequence>
<dbReference type="RefSeq" id="WP_078604600.1">
    <property type="nucleotide sequence ID" value="NZ_MPZV01000002.1"/>
</dbReference>
<comment type="caution">
    <text evidence="2">The sequence shown here is derived from an EMBL/GenBank/DDBJ whole genome shotgun (WGS) entry which is preliminary data.</text>
</comment>
<gene>
    <name evidence="2" type="ORF">BMI91_08110</name>
</gene>
<proteinExistence type="predicted"/>
<dbReference type="Proteomes" id="UP000190787">
    <property type="component" value="Unassembled WGS sequence"/>
</dbReference>
<keyword evidence="3" id="KW-1185">Reference proteome</keyword>
<reference evidence="2 3" key="1">
    <citation type="submission" date="2016-11" db="EMBL/GenBank/DDBJ databases">
        <title>A multilocus sequence analysis scheme for characterization of bacteria in the genus Thioclava.</title>
        <authorList>
            <person name="Liu Y."/>
            <person name="Shao Z."/>
        </authorList>
    </citation>
    <scope>NUCLEOTIDE SEQUENCE [LARGE SCALE GENOMIC DNA]</scope>
    <source>
        <strain evidence="2 3">TAW-CT134</strain>
    </source>
</reference>
<keyword evidence="1" id="KW-0812">Transmembrane</keyword>
<feature type="transmembrane region" description="Helical" evidence="1">
    <location>
        <begin position="99"/>
        <end position="117"/>
    </location>
</feature>
<dbReference type="EMBL" id="MPZV01000002">
    <property type="protein sequence ID" value="OOY24029.1"/>
    <property type="molecule type" value="Genomic_DNA"/>
</dbReference>
<protein>
    <submittedName>
        <fullName evidence="2">Uncharacterized protein</fullName>
    </submittedName>
</protein>
<evidence type="ECO:0000313" key="2">
    <source>
        <dbReference type="EMBL" id="OOY24029.1"/>
    </source>
</evidence>
<evidence type="ECO:0000313" key="3">
    <source>
        <dbReference type="Proteomes" id="UP000190787"/>
    </source>
</evidence>
<organism evidence="2 3">
    <name type="scientific">Thioclava sediminum</name>
    <dbReference type="NCBI Taxonomy" id="1915319"/>
    <lineage>
        <taxon>Bacteria</taxon>
        <taxon>Pseudomonadati</taxon>
        <taxon>Pseudomonadota</taxon>
        <taxon>Alphaproteobacteria</taxon>
        <taxon>Rhodobacterales</taxon>
        <taxon>Paracoccaceae</taxon>
        <taxon>Thioclava</taxon>
    </lineage>
</organism>
<accession>A0ABX3MWE8</accession>